<evidence type="ECO:0000313" key="2">
    <source>
        <dbReference type="EMBL" id="KPL15226.1"/>
    </source>
</evidence>
<evidence type="ECO:0000256" key="1">
    <source>
        <dbReference type="SAM" id="MobiDB-lite"/>
    </source>
</evidence>
<sequence>MIGMTSKETAKSANREKSKKTKFAGIRFKDKGGSFIKTKNVQLAQFKLGWDCSVLCLLHSGPRIYTGPL</sequence>
<proteinExistence type="predicted"/>
<comment type="caution">
    <text evidence="2">The sequence shown here is derived from an EMBL/GenBank/DDBJ whole genome shotgun (WGS) entry which is preliminary data.</text>
</comment>
<reference evidence="2 3" key="1">
    <citation type="journal article" date="2015" name="Microbiome">
        <title>Genomic resolution of linkages in carbon, nitrogen, and sulfur cycling among widespread estuary sediment bacteria.</title>
        <authorList>
            <person name="Baker B.J."/>
            <person name="Lazar C.S."/>
            <person name="Teske A.P."/>
            <person name="Dick G.J."/>
        </authorList>
    </citation>
    <scope>NUCLEOTIDE SEQUENCE [LARGE SCALE GENOMIC DNA]</scope>
    <source>
        <strain evidence="2">SM1_77</strain>
    </source>
</reference>
<dbReference type="AlphaFoldDB" id="A0A0S8K0S8"/>
<dbReference type="EMBL" id="LJVE01000020">
    <property type="protein sequence ID" value="KPL15226.1"/>
    <property type="molecule type" value="Genomic_DNA"/>
</dbReference>
<dbReference type="Proteomes" id="UP000050975">
    <property type="component" value="Unassembled WGS sequence"/>
</dbReference>
<organism evidence="2 3">
    <name type="scientific">candidate division WOR_3 bacterium SM1_77</name>
    <dbReference type="NCBI Taxonomy" id="1703778"/>
    <lineage>
        <taxon>Bacteria</taxon>
        <taxon>Bacteria division WOR-3</taxon>
    </lineage>
</organism>
<evidence type="ECO:0000313" key="3">
    <source>
        <dbReference type="Proteomes" id="UP000050975"/>
    </source>
</evidence>
<accession>A0A0S8K0S8</accession>
<protein>
    <submittedName>
        <fullName evidence="2">Uncharacterized protein</fullName>
    </submittedName>
</protein>
<feature type="region of interest" description="Disordered" evidence="1">
    <location>
        <begin position="1"/>
        <end position="20"/>
    </location>
</feature>
<gene>
    <name evidence="2" type="ORF">AMJ74_01905</name>
</gene>
<name>A0A0S8K0S8_UNCW3</name>